<evidence type="ECO:0000256" key="5">
    <source>
        <dbReference type="ARBA" id="ARBA00022801"/>
    </source>
</evidence>
<dbReference type="CDD" id="cd06532">
    <property type="entry name" value="Glyco_transf_25"/>
    <property type="match status" value="1"/>
</dbReference>
<dbReference type="PROSITE" id="PS51762">
    <property type="entry name" value="GH16_2"/>
    <property type="match status" value="1"/>
</dbReference>
<sequence>MNIKNRKNLLNQVRFKLSSLSRLFELYPKTKAFSTNKKNTIKRIYVINLDRKPHRWRQISKELKRIFINKSNTLFSITRRFSAIDARYLDEKIDSKLLKTKYSLADQLAVEPNDKISDQLDTQALQIDMTPQEIAIALSHIEIWKLISESNIDYTLILEDDIYFKYGFNKEVDRIWNQLTKYQNEEFDILYLSYEYVKGNKNDTSRVINDQVVSKPVKGVWHASGYILSKEGARKMLEMLPVYGPVDLWLNLVFDKLNVYIANDSIISQRLDVPSTNSYSIMPIFSKLGIYTGNDVSTFNAPKLKTPVFVFGEPDSGQTSLANALMILGYTCCYNLDQLPKFEEETFWDKKSQNLFNAYVNISSLSSLQKEEITRIYPEAKFIYTSRKGNSEANVYKGNMLSLSKDCSDKWEKLCKFLHMEYPSVPFPEFEDSDVFELIPYKKRNFKAQELKFDKLPWIISNLKHIGVQTKDHNNSYNKILSLNKETKFELNKWRLRDDTFPSNLSLFNPNNIKNIDNKVLELNFKREENSVRSFTSAALVTKEKYLFGKFSVELRPSNVSGLITGIFLHRNSPHQEIDIEFLGKDTTKMLINVFFNPGIEGSKMEYGYRGTPVIIDLGFDAHKEFHLYEIHWLNNSIKWYVDGDLVYERGIWEPTPIPYLPMDFNVNLWHSQSKELAGSLNKDAIPAKSIVKSMKINY</sequence>
<dbReference type="InterPro" id="IPR013320">
    <property type="entry name" value="ConA-like_dom_sf"/>
</dbReference>
<dbReference type="Pfam" id="PF00722">
    <property type="entry name" value="Glyco_hydro_16"/>
    <property type="match status" value="1"/>
</dbReference>
<feature type="domain" description="GH16" evidence="10">
    <location>
        <begin position="420"/>
        <end position="699"/>
    </location>
</feature>
<comment type="similarity">
    <text evidence="2">Belongs to the glycosyl hydrolase 16 family.</text>
</comment>
<dbReference type="Gene3D" id="3.40.50.300">
    <property type="entry name" value="P-loop containing nucleotide triphosphate hydrolases"/>
    <property type="match status" value="1"/>
</dbReference>
<evidence type="ECO:0000256" key="1">
    <source>
        <dbReference type="ARBA" id="ARBA00000481"/>
    </source>
</evidence>
<dbReference type="Proteomes" id="UP000619534">
    <property type="component" value="Unassembled WGS sequence"/>
</dbReference>
<keyword evidence="6" id="KW-0326">Glycosidase</keyword>
<organism evidence="11 12">
    <name type="scientific">Thalassobacillus devorans</name>
    <dbReference type="NCBI Taxonomy" id="279813"/>
    <lineage>
        <taxon>Bacteria</taxon>
        <taxon>Bacillati</taxon>
        <taxon>Bacillota</taxon>
        <taxon>Bacilli</taxon>
        <taxon>Bacillales</taxon>
        <taxon>Bacillaceae</taxon>
        <taxon>Thalassobacillus</taxon>
    </lineage>
</organism>
<dbReference type="PRINTS" id="PR00737">
    <property type="entry name" value="GLHYDRLASE16"/>
</dbReference>
<dbReference type="InterPro" id="IPR044791">
    <property type="entry name" value="Beta-glucanase/XTH"/>
</dbReference>
<dbReference type="InterPro" id="IPR040632">
    <property type="entry name" value="Sulfotransfer_4"/>
</dbReference>
<comment type="catalytic activity">
    <reaction evidence="1">
        <text>Hydrolysis of (1-&gt;4)-beta-D-glucosidic linkages in beta-D-glucans containing (1-&gt;3)- and (1-&gt;4)-bonds.</text>
        <dbReference type="EC" id="3.2.1.73"/>
    </reaction>
</comment>
<evidence type="ECO:0000259" key="10">
    <source>
        <dbReference type="PROSITE" id="PS51762"/>
    </source>
</evidence>
<dbReference type="EMBL" id="BMCJ01000003">
    <property type="protein sequence ID" value="GGC89143.1"/>
    <property type="molecule type" value="Genomic_DNA"/>
</dbReference>
<dbReference type="InterPro" id="IPR002654">
    <property type="entry name" value="Glyco_trans_25"/>
</dbReference>
<dbReference type="InterPro" id="IPR008264">
    <property type="entry name" value="Beta_glucanase"/>
</dbReference>
<evidence type="ECO:0000256" key="2">
    <source>
        <dbReference type="ARBA" id="ARBA00006865"/>
    </source>
</evidence>
<dbReference type="SUPFAM" id="SSF49899">
    <property type="entry name" value="Concanavalin A-like lectins/glucanases"/>
    <property type="match status" value="1"/>
</dbReference>
<dbReference type="EC" id="3.2.1.73" evidence="3"/>
<evidence type="ECO:0000313" key="11">
    <source>
        <dbReference type="EMBL" id="GGC89143.1"/>
    </source>
</evidence>
<dbReference type="RefSeq" id="WP_062445983.1">
    <property type="nucleotide sequence ID" value="NZ_BMCJ01000003.1"/>
</dbReference>
<protein>
    <recommendedName>
        <fullName evidence="4">Beta-glucanase</fullName>
        <ecNumber evidence="3">3.2.1.73</ecNumber>
    </recommendedName>
    <alternativeName>
        <fullName evidence="9">1,3-1,4-beta-D-glucan 4-glucanohydrolase</fullName>
    </alternativeName>
    <alternativeName>
        <fullName evidence="8">Endo-beta-1,3-1,4 glucanase</fullName>
    </alternativeName>
    <alternativeName>
        <fullName evidence="7">Lichenase</fullName>
    </alternativeName>
</protein>
<dbReference type="InterPro" id="IPR000757">
    <property type="entry name" value="Beta-glucanase-like"/>
</dbReference>
<dbReference type="Pfam" id="PF01755">
    <property type="entry name" value="Glyco_transf_25"/>
    <property type="match status" value="1"/>
</dbReference>
<keyword evidence="5" id="KW-0378">Hydrolase</keyword>
<evidence type="ECO:0000256" key="7">
    <source>
        <dbReference type="ARBA" id="ARBA00029722"/>
    </source>
</evidence>
<evidence type="ECO:0000256" key="8">
    <source>
        <dbReference type="ARBA" id="ARBA00029771"/>
    </source>
</evidence>
<reference evidence="12" key="1">
    <citation type="journal article" date="2019" name="Int. J. Syst. Evol. Microbiol.">
        <title>The Global Catalogue of Microorganisms (GCM) 10K type strain sequencing project: providing services to taxonomists for standard genome sequencing and annotation.</title>
        <authorList>
            <consortium name="The Broad Institute Genomics Platform"/>
            <consortium name="The Broad Institute Genome Sequencing Center for Infectious Disease"/>
            <person name="Wu L."/>
            <person name="Ma J."/>
        </authorList>
    </citation>
    <scope>NUCLEOTIDE SEQUENCE [LARGE SCALE GENOMIC DNA]</scope>
    <source>
        <strain evidence="12">CCM 7282</strain>
    </source>
</reference>
<dbReference type="PANTHER" id="PTHR31062">
    <property type="entry name" value="XYLOGLUCAN ENDOTRANSGLUCOSYLASE/HYDROLASE PROTEIN 8-RELATED"/>
    <property type="match status" value="1"/>
</dbReference>
<name>A0ABQ1P4F2_9BACI</name>
<keyword evidence="12" id="KW-1185">Reference proteome</keyword>
<dbReference type="InterPro" id="IPR027417">
    <property type="entry name" value="P-loop_NTPase"/>
</dbReference>
<dbReference type="InterPro" id="IPR008263">
    <property type="entry name" value="GH16_AS"/>
</dbReference>
<evidence type="ECO:0000256" key="9">
    <source>
        <dbReference type="ARBA" id="ARBA00031665"/>
    </source>
</evidence>
<dbReference type="Pfam" id="PF17784">
    <property type="entry name" value="Sulfotransfer_4"/>
    <property type="match status" value="1"/>
</dbReference>
<evidence type="ECO:0000313" key="12">
    <source>
        <dbReference type="Proteomes" id="UP000619534"/>
    </source>
</evidence>
<accession>A0ABQ1P4F2</accession>
<proteinExistence type="inferred from homology"/>
<evidence type="ECO:0000256" key="3">
    <source>
        <dbReference type="ARBA" id="ARBA00012690"/>
    </source>
</evidence>
<gene>
    <name evidence="11" type="ORF">GCM10007216_19900</name>
</gene>
<evidence type="ECO:0000256" key="4">
    <source>
        <dbReference type="ARBA" id="ARBA00014569"/>
    </source>
</evidence>
<dbReference type="PROSITE" id="PS01034">
    <property type="entry name" value="GH16_1"/>
    <property type="match status" value="1"/>
</dbReference>
<comment type="caution">
    <text evidence="11">The sequence shown here is derived from an EMBL/GenBank/DDBJ whole genome shotgun (WGS) entry which is preliminary data.</text>
</comment>
<dbReference type="Gene3D" id="2.60.120.200">
    <property type="match status" value="1"/>
</dbReference>
<evidence type="ECO:0000256" key="6">
    <source>
        <dbReference type="ARBA" id="ARBA00023295"/>
    </source>
</evidence>